<feature type="transmembrane region" description="Helical" evidence="1">
    <location>
        <begin position="133"/>
        <end position="151"/>
    </location>
</feature>
<keyword evidence="1" id="KW-0472">Membrane</keyword>
<gene>
    <name evidence="2" type="ORF">LZZ85_24925</name>
</gene>
<feature type="transmembrane region" description="Helical" evidence="1">
    <location>
        <begin position="258"/>
        <end position="279"/>
    </location>
</feature>
<name>A0ABS9KZB3_9BACT</name>
<feature type="transmembrane region" description="Helical" evidence="1">
    <location>
        <begin position="342"/>
        <end position="362"/>
    </location>
</feature>
<reference evidence="2" key="1">
    <citation type="submission" date="2022-01" db="EMBL/GenBank/DDBJ databases">
        <authorList>
            <person name="Jo J.-H."/>
            <person name="Im W.-T."/>
        </authorList>
    </citation>
    <scope>NUCLEOTIDE SEQUENCE</scope>
    <source>
        <strain evidence="2">NA20</strain>
    </source>
</reference>
<dbReference type="RefSeq" id="WP_237876349.1">
    <property type="nucleotide sequence ID" value="NZ_JAKLTR010000022.1"/>
</dbReference>
<feature type="transmembrane region" description="Helical" evidence="1">
    <location>
        <begin position="21"/>
        <end position="38"/>
    </location>
</feature>
<evidence type="ECO:0000313" key="3">
    <source>
        <dbReference type="Proteomes" id="UP001165367"/>
    </source>
</evidence>
<keyword evidence="1" id="KW-0812">Transmembrane</keyword>
<feature type="transmembrane region" description="Helical" evidence="1">
    <location>
        <begin position="220"/>
        <end position="237"/>
    </location>
</feature>
<proteinExistence type="predicted"/>
<feature type="transmembrane region" description="Helical" evidence="1">
    <location>
        <begin position="320"/>
        <end position="336"/>
    </location>
</feature>
<comment type="caution">
    <text evidence="2">The sequence shown here is derived from an EMBL/GenBank/DDBJ whole genome shotgun (WGS) entry which is preliminary data.</text>
</comment>
<feature type="transmembrane region" description="Helical" evidence="1">
    <location>
        <begin position="291"/>
        <end position="311"/>
    </location>
</feature>
<dbReference type="Proteomes" id="UP001165367">
    <property type="component" value="Unassembled WGS sequence"/>
</dbReference>
<sequence length="388" mass="44369">MSATSQLLHRSVVEPFFKQHAGLFLFSFFILFGIQPSAVDVIQFHYSIILSILDSVSFFLIASGAWLIYALKVNLFIRACLRKEAYDVLYLLNGVDESTHIRSLTQMLVKMISPVLIYGAIVIIIGITQQQWLSSLAVAGSVLLLLAASVISTRQMIRNGKANQLMQKNRWKSLRPGLLSFLLQFVFRKQFITLLILKTVSFAALYFFAKTDSQVFEGRMLWLLFITVLAGHGIIIHRNFHFMENDLSFYRNLPVSRIYILLSLLGIYCVLLIPEWWALKGMIIIQHDAVQYGWLIVTGPAVLLLIHSLLYSDDLKMEDFLGLLFGIWVVFIFFSLSTMKWLMPLIAGGIGGLTFFVSYYRFEKKIDVEMKKGPADTGLQFKKRKKHI</sequence>
<dbReference type="EMBL" id="JAKLTR010000022">
    <property type="protein sequence ID" value="MCG2617567.1"/>
    <property type="molecule type" value="Genomic_DNA"/>
</dbReference>
<feature type="transmembrane region" description="Helical" evidence="1">
    <location>
        <begin position="191"/>
        <end position="208"/>
    </location>
</feature>
<feature type="transmembrane region" description="Helical" evidence="1">
    <location>
        <begin position="44"/>
        <end position="69"/>
    </location>
</feature>
<evidence type="ECO:0000256" key="1">
    <source>
        <dbReference type="SAM" id="Phobius"/>
    </source>
</evidence>
<evidence type="ECO:0000313" key="2">
    <source>
        <dbReference type="EMBL" id="MCG2617567.1"/>
    </source>
</evidence>
<protein>
    <submittedName>
        <fullName evidence="2">Uncharacterized protein</fullName>
    </submittedName>
</protein>
<keyword evidence="3" id="KW-1185">Reference proteome</keyword>
<accession>A0ABS9KZB3</accession>
<organism evidence="2 3">
    <name type="scientific">Terrimonas ginsenosidimutans</name>
    <dbReference type="NCBI Taxonomy" id="2908004"/>
    <lineage>
        <taxon>Bacteria</taxon>
        <taxon>Pseudomonadati</taxon>
        <taxon>Bacteroidota</taxon>
        <taxon>Chitinophagia</taxon>
        <taxon>Chitinophagales</taxon>
        <taxon>Chitinophagaceae</taxon>
        <taxon>Terrimonas</taxon>
    </lineage>
</organism>
<feature type="transmembrane region" description="Helical" evidence="1">
    <location>
        <begin position="108"/>
        <end position="127"/>
    </location>
</feature>
<keyword evidence="1" id="KW-1133">Transmembrane helix</keyword>